<name>A0A9D2MDL6_9FIRM</name>
<reference evidence="1" key="1">
    <citation type="journal article" date="2021" name="PeerJ">
        <title>Extensive microbial diversity within the chicken gut microbiome revealed by metagenomics and culture.</title>
        <authorList>
            <person name="Gilroy R."/>
            <person name="Ravi A."/>
            <person name="Getino M."/>
            <person name="Pursley I."/>
            <person name="Horton D.L."/>
            <person name="Alikhan N.F."/>
            <person name="Baker D."/>
            <person name="Gharbi K."/>
            <person name="Hall N."/>
            <person name="Watson M."/>
            <person name="Adriaenssens E.M."/>
            <person name="Foster-Nyarko E."/>
            <person name="Jarju S."/>
            <person name="Secka A."/>
            <person name="Antonio M."/>
            <person name="Oren A."/>
            <person name="Chaudhuri R.R."/>
            <person name="La Ragione R."/>
            <person name="Hildebrand F."/>
            <person name="Pallen M.J."/>
        </authorList>
    </citation>
    <scope>NUCLEOTIDE SEQUENCE</scope>
    <source>
        <strain evidence="1">CHK189-11263</strain>
    </source>
</reference>
<dbReference type="Proteomes" id="UP000824208">
    <property type="component" value="Unassembled WGS sequence"/>
</dbReference>
<evidence type="ECO:0000313" key="1">
    <source>
        <dbReference type="EMBL" id="HJB57678.1"/>
    </source>
</evidence>
<sequence length="155" mass="17509">MSVYMSSLIKANLQGDWSQKAVKLLQKAMGGWWSRWLEYADFLSQFSDLSPEQSISGPARFHSNRLPLDQVVDLAVNGNPDVPLNEREDFDPAVHQALLDEMKAGNLSLVFLEQILEVEGWEDEAPEDPVWTDWVDNVVVVCSDGEKFLVTIDMP</sequence>
<comment type="caution">
    <text evidence="1">The sequence shown here is derived from an EMBL/GenBank/DDBJ whole genome shotgun (WGS) entry which is preliminary data.</text>
</comment>
<organism evidence="1 2">
    <name type="scientific">Candidatus Flavonifractor intestinipullorum</name>
    <dbReference type="NCBI Taxonomy" id="2838587"/>
    <lineage>
        <taxon>Bacteria</taxon>
        <taxon>Bacillati</taxon>
        <taxon>Bacillota</taxon>
        <taxon>Clostridia</taxon>
        <taxon>Eubacteriales</taxon>
        <taxon>Oscillospiraceae</taxon>
        <taxon>Flavonifractor</taxon>
    </lineage>
</organism>
<protein>
    <submittedName>
        <fullName evidence="1">Uncharacterized protein</fullName>
    </submittedName>
</protein>
<dbReference type="AlphaFoldDB" id="A0A9D2MDL6"/>
<evidence type="ECO:0000313" key="2">
    <source>
        <dbReference type="Proteomes" id="UP000824208"/>
    </source>
</evidence>
<reference evidence="1" key="2">
    <citation type="submission" date="2021-04" db="EMBL/GenBank/DDBJ databases">
        <authorList>
            <person name="Gilroy R."/>
        </authorList>
    </citation>
    <scope>NUCLEOTIDE SEQUENCE</scope>
    <source>
        <strain evidence="1">CHK189-11263</strain>
    </source>
</reference>
<dbReference type="EMBL" id="DWYC01000082">
    <property type="protein sequence ID" value="HJB57678.1"/>
    <property type="molecule type" value="Genomic_DNA"/>
</dbReference>
<gene>
    <name evidence="1" type="ORF">H9714_09025</name>
</gene>
<accession>A0A9D2MDL6</accession>
<proteinExistence type="predicted"/>